<protein>
    <submittedName>
        <fullName evidence="1">Uncharacterized protein</fullName>
    </submittedName>
</protein>
<evidence type="ECO:0000313" key="1">
    <source>
        <dbReference type="EMBL" id="KAL0114794.1"/>
    </source>
</evidence>
<name>A0AAW2FJH0_9HYME</name>
<proteinExistence type="predicted"/>
<dbReference type="Proteomes" id="UP001430953">
    <property type="component" value="Unassembled WGS sequence"/>
</dbReference>
<dbReference type="AlphaFoldDB" id="A0AAW2FJH0"/>
<accession>A0AAW2FJH0</accession>
<gene>
    <name evidence="1" type="ORF">PUN28_011840</name>
</gene>
<comment type="caution">
    <text evidence="1">The sequence shown here is derived from an EMBL/GenBank/DDBJ whole genome shotgun (WGS) entry which is preliminary data.</text>
</comment>
<sequence length="36" mass="4212">MIITTKLLIELSKYSINNKNYEYVLGGRFTQDCVEN</sequence>
<reference evidence="1 2" key="1">
    <citation type="submission" date="2023-03" db="EMBL/GenBank/DDBJ databases">
        <title>High recombination rates correlate with genetic variation in Cardiocondyla obscurior ants.</title>
        <authorList>
            <person name="Errbii M."/>
        </authorList>
    </citation>
    <scope>NUCLEOTIDE SEQUENCE [LARGE SCALE GENOMIC DNA]</scope>
    <source>
        <strain evidence="1">Alpha-2009</strain>
        <tissue evidence="1">Whole body</tissue>
    </source>
</reference>
<dbReference type="EMBL" id="JADYXP020000011">
    <property type="protein sequence ID" value="KAL0114794.1"/>
    <property type="molecule type" value="Genomic_DNA"/>
</dbReference>
<keyword evidence="2" id="KW-1185">Reference proteome</keyword>
<evidence type="ECO:0000313" key="2">
    <source>
        <dbReference type="Proteomes" id="UP001430953"/>
    </source>
</evidence>
<organism evidence="1 2">
    <name type="scientific">Cardiocondyla obscurior</name>
    <dbReference type="NCBI Taxonomy" id="286306"/>
    <lineage>
        <taxon>Eukaryota</taxon>
        <taxon>Metazoa</taxon>
        <taxon>Ecdysozoa</taxon>
        <taxon>Arthropoda</taxon>
        <taxon>Hexapoda</taxon>
        <taxon>Insecta</taxon>
        <taxon>Pterygota</taxon>
        <taxon>Neoptera</taxon>
        <taxon>Endopterygota</taxon>
        <taxon>Hymenoptera</taxon>
        <taxon>Apocrita</taxon>
        <taxon>Aculeata</taxon>
        <taxon>Formicoidea</taxon>
        <taxon>Formicidae</taxon>
        <taxon>Myrmicinae</taxon>
        <taxon>Cardiocondyla</taxon>
    </lineage>
</organism>